<dbReference type="Proteomes" id="UP000006250">
    <property type="component" value="Unassembled WGS sequence"/>
</dbReference>
<gene>
    <name evidence="1" type="ORF">DesfrDRAFT_0304</name>
</gene>
<comment type="caution">
    <text evidence="1">The sequence shown here is derived from an EMBL/GenBank/DDBJ whole genome shotgun (WGS) entry which is preliminary data.</text>
</comment>
<evidence type="ECO:0000313" key="1">
    <source>
        <dbReference type="EMBL" id="EFL53256.1"/>
    </source>
</evidence>
<dbReference type="RefSeq" id="WP_005990415.1">
    <property type="nucleotide sequence ID" value="NZ_AECZ01000001.1"/>
</dbReference>
<dbReference type="AlphaFoldDB" id="E1JRQ5"/>
<protein>
    <submittedName>
        <fullName evidence="1">Uncharacterized protein</fullName>
    </submittedName>
</protein>
<keyword evidence="2" id="KW-1185">Reference proteome</keyword>
<proteinExistence type="predicted"/>
<evidence type="ECO:0000313" key="2">
    <source>
        <dbReference type="Proteomes" id="UP000006250"/>
    </source>
</evidence>
<organism evidence="1 2">
    <name type="scientific">Solidesulfovibrio fructosivorans JJ]</name>
    <dbReference type="NCBI Taxonomy" id="596151"/>
    <lineage>
        <taxon>Bacteria</taxon>
        <taxon>Pseudomonadati</taxon>
        <taxon>Thermodesulfobacteriota</taxon>
        <taxon>Desulfovibrionia</taxon>
        <taxon>Desulfovibrionales</taxon>
        <taxon>Desulfovibrionaceae</taxon>
        <taxon>Solidesulfovibrio</taxon>
    </lineage>
</organism>
<reference evidence="1 2" key="1">
    <citation type="submission" date="2010-08" db="EMBL/GenBank/DDBJ databases">
        <title>The draft genome of Desulfovibrio fructosovorans JJ.</title>
        <authorList>
            <consortium name="US DOE Joint Genome Institute (JGI-PGF)"/>
            <person name="Lucas S."/>
            <person name="Copeland A."/>
            <person name="Lapidus A."/>
            <person name="Cheng J.-F."/>
            <person name="Bruce D."/>
            <person name="Goodwin L."/>
            <person name="Pitluck S."/>
            <person name="Land M.L."/>
            <person name="Hauser L."/>
            <person name="Chang Y.-J."/>
            <person name="Jeffries C."/>
            <person name="Wall J.D."/>
            <person name="Stahl D.A."/>
            <person name="Arkin A.P."/>
            <person name="Dehal P."/>
            <person name="Stolyar S.M."/>
            <person name="Hazen T.C."/>
            <person name="Woyke T.J."/>
        </authorList>
    </citation>
    <scope>NUCLEOTIDE SEQUENCE [LARGE SCALE GENOMIC DNA]</scope>
    <source>
        <strain evidence="1 2">JJ</strain>
    </source>
</reference>
<dbReference type="EMBL" id="AECZ01000001">
    <property type="protein sequence ID" value="EFL53256.1"/>
    <property type="molecule type" value="Genomic_DNA"/>
</dbReference>
<accession>E1JRQ5</accession>
<name>E1JRQ5_SOLFR</name>
<sequence length="116" mass="12956">MQPKTCGECACWARTLPGRRKDDAYMERVCIKGSRCVCRNMLADAACFEPVAGDAFGPVINGADICGDCEEWARSPHGRRREDGETYRLCSKGGRPVSRTMRADPFCFIRRAETVM</sequence>